<name>A0A0R1KXF2_9LACO</name>
<dbReference type="InterPro" id="IPR029510">
    <property type="entry name" value="Ald_DH_CS_GLU"/>
</dbReference>
<dbReference type="PANTHER" id="PTHR43217">
    <property type="entry name" value="SUCCINATE SEMIALDEHYDE DEHYDROGENASE [NAD(P)+] SAD"/>
    <property type="match status" value="1"/>
</dbReference>
<accession>A0A0R1KXF2</accession>
<proteinExistence type="inferred from homology"/>
<dbReference type="FunFam" id="3.40.309.10:FF:000009">
    <property type="entry name" value="Aldehyde dehydrogenase A"/>
    <property type="match status" value="1"/>
</dbReference>
<dbReference type="GO" id="GO:0004777">
    <property type="term" value="F:succinate-semialdehyde dehydrogenase (NAD+) activity"/>
    <property type="evidence" value="ECO:0007669"/>
    <property type="project" value="TreeGrafter"/>
</dbReference>
<feature type="domain" description="Aldehyde dehydrogenase" evidence="6">
    <location>
        <begin position="32"/>
        <end position="477"/>
    </location>
</feature>
<dbReference type="Pfam" id="PF00171">
    <property type="entry name" value="Aldedh"/>
    <property type="match status" value="1"/>
</dbReference>
<dbReference type="InterPro" id="IPR016162">
    <property type="entry name" value="Ald_DH_N"/>
</dbReference>
<evidence type="ECO:0000313" key="7">
    <source>
        <dbReference type="EMBL" id="KRK88326.1"/>
    </source>
</evidence>
<comment type="similarity">
    <text evidence="1 5">Belongs to the aldehyde dehydrogenase family.</text>
</comment>
<dbReference type="EMBL" id="AZEA01000010">
    <property type="protein sequence ID" value="KRK88326.1"/>
    <property type="molecule type" value="Genomic_DNA"/>
</dbReference>
<dbReference type="InterPro" id="IPR016163">
    <property type="entry name" value="Ald_DH_C"/>
</dbReference>
<evidence type="ECO:0000256" key="2">
    <source>
        <dbReference type="ARBA" id="ARBA00022857"/>
    </source>
</evidence>
<dbReference type="InterPro" id="IPR047110">
    <property type="entry name" value="GABD/Sad-like"/>
</dbReference>
<dbReference type="InterPro" id="IPR016161">
    <property type="entry name" value="Ald_DH/histidinol_DH"/>
</dbReference>
<dbReference type="CDD" id="cd07100">
    <property type="entry name" value="ALDH_SSADH1_GabD1"/>
    <property type="match status" value="1"/>
</dbReference>
<dbReference type="PANTHER" id="PTHR43217:SF2">
    <property type="entry name" value="SUCCINATE-SEMIALDEHYDE DEHYDROGENASE [NADP(+)]"/>
    <property type="match status" value="1"/>
</dbReference>
<dbReference type="SUPFAM" id="SSF53720">
    <property type="entry name" value="ALDH-like"/>
    <property type="match status" value="1"/>
</dbReference>
<organism evidence="7 8">
    <name type="scientific">Lentilactobacillus sunkii DSM 19904</name>
    <dbReference type="NCBI Taxonomy" id="1423808"/>
    <lineage>
        <taxon>Bacteria</taxon>
        <taxon>Bacillati</taxon>
        <taxon>Bacillota</taxon>
        <taxon>Bacilli</taxon>
        <taxon>Lactobacillales</taxon>
        <taxon>Lactobacillaceae</taxon>
        <taxon>Lentilactobacillus</taxon>
    </lineage>
</organism>
<comment type="caution">
    <text evidence="7">The sequence shown here is derived from an EMBL/GenBank/DDBJ whole genome shotgun (WGS) entry which is preliminary data.</text>
</comment>
<dbReference type="PROSITE" id="PS00687">
    <property type="entry name" value="ALDEHYDE_DEHYDR_GLU"/>
    <property type="match status" value="1"/>
</dbReference>
<dbReference type="AlphaFoldDB" id="A0A0R1KXF2"/>
<dbReference type="Gene3D" id="3.40.605.10">
    <property type="entry name" value="Aldehyde Dehydrogenase, Chain A, domain 1"/>
    <property type="match status" value="1"/>
</dbReference>
<protein>
    <submittedName>
        <fullName evidence="7">Succinate-semialdehyde dehydrogenase (NAD(P)(+))</fullName>
    </submittedName>
</protein>
<dbReference type="Proteomes" id="UP000051581">
    <property type="component" value="Unassembled WGS sequence"/>
</dbReference>
<keyword evidence="2" id="KW-0521">NADP</keyword>
<dbReference type="InterPro" id="IPR044148">
    <property type="entry name" value="ALDH_GabD1-like"/>
</dbReference>
<keyword evidence="8" id="KW-1185">Reference proteome</keyword>
<evidence type="ECO:0000313" key="8">
    <source>
        <dbReference type="Proteomes" id="UP000051581"/>
    </source>
</evidence>
<dbReference type="Gene3D" id="3.40.309.10">
    <property type="entry name" value="Aldehyde Dehydrogenase, Chain A, domain 2"/>
    <property type="match status" value="1"/>
</dbReference>
<dbReference type="InterPro" id="IPR015590">
    <property type="entry name" value="Aldehyde_DH_dom"/>
</dbReference>
<evidence type="ECO:0000256" key="5">
    <source>
        <dbReference type="RuleBase" id="RU003345"/>
    </source>
</evidence>
<evidence type="ECO:0000256" key="3">
    <source>
        <dbReference type="ARBA" id="ARBA00023002"/>
    </source>
</evidence>
<reference evidence="7 8" key="1">
    <citation type="journal article" date="2015" name="Genome Announc.">
        <title>Expanding the biotechnology potential of lactobacilli through comparative genomics of 213 strains and associated genera.</title>
        <authorList>
            <person name="Sun Z."/>
            <person name="Harris H.M."/>
            <person name="McCann A."/>
            <person name="Guo C."/>
            <person name="Argimon S."/>
            <person name="Zhang W."/>
            <person name="Yang X."/>
            <person name="Jeffery I.B."/>
            <person name="Cooney J.C."/>
            <person name="Kagawa T.F."/>
            <person name="Liu W."/>
            <person name="Song Y."/>
            <person name="Salvetti E."/>
            <person name="Wrobel A."/>
            <person name="Rasinkangas P."/>
            <person name="Parkhill J."/>
            <person name="Rea M.C."/>
            <person name="O'Sullivan O."/>
            <person name="Ritari J."/>
            <person name="Douillard F.P."/>
            <person name="Paul Ross R."/>
            <person name="Yang R."/>
            <person name="Briner A.E."/>
            <person name="Felis G.E."/>
            <person name="de Vos W.M."/>
            <person name="Barrangou R."/>
            <person name="Klaenhammer T.R."/>
            <person name="Caufield P.W."/>
            <person name="Cui Y."/>
            <person name="Zhang H."/>
            <person name="O'Toole P.W."/>
        </authorList>
    </citation>
    <scope>NUCLEOTIDE SEQUENCE [LARGE SCALE GENOMIC DNA]</scope>
    <source>
        <strain evidence="7 8">DSM 19904</strain>
    </source>
</reference>
<keyword evidence="3 5" id="KW-0560">Oxidoreductase</keyword>
<sequence length="502" mass="54737">MHDILYLDVKMSGRFIYTLQVYPNLGGYIMAYRTVNPFNNEVVKEYPNATEDELQSALATGHDLYESMKKQDISERAKILHNVAAKLREHSDELARACTIDMGKLIGESKGEVELVAIIADWFADHGEDLLKPEKIDTIATGDAEIQHHATGVVMMVEPWNFPYYQIMRVFAPNFMVGNPMILKHAANTPTSAKMFADVVAEAGAPKGALTNMFLSYDQVTEAIDDPRVQGVALTGSERGGTAVAGAAGKALKKNTMELGGMDPFVVLGDANMDDVNDIAWRARIYNDGQVCTSSKRFIVMDNVYDEFVENLKKKFAALKPGDPMDPKTTLAPMNTEKSKNKLQGQLDDAIAAGAKVVYGNEHIDLPGQFFMPTILTDIDKDNPAYSEEMFGPIAAVYKVHSEQEAIDLANDNPYGLGGIVFAGDPDHGAEVASQIETGMVFVNNFMATLPELPFGGVKLSGYGREMSHIGQMAFVNEQLIVKTDKPNLANPAGGLVAADPE</sequence>
<dbReference type="PATRIC" id="fig|1423808.3.peg.474"/>
<evidence type="ECO:0000256" key="1">
    <source>
        <dbReference type="ARBA" id="ARBA00009986"/>
    </source>
</evidence>
<dbReference type="GO" id="GO:0004030">
    <property type="term" value="F:aldehyde dehydrogenase [NAD(P)+] activity"/>
    <property type="evidence" value="ECO:0007669"/>
    <property type="project" value="InterPro"/>
</dbReference>
<feature type="active site" evidence="4">
    <location>
        <position position="258"/>
    </location>
</feature>
<dbReference type="FunFam" id="3.40.605.10:FF:000012">
    <property type="entry name" value="NAD-dependent succinate-semialdehyde dehydrogenase"/>
    <property type="match status" value="1"/>
</dbReference>
<evidence type="ECO:0000256" key="4">
    <source>
        <dbReference type="PROSITE-ProRule" id="PRU10007"/>
    </source>
</evidence>
<evidence type="ECO:0000259" key="6">
    <source>
        <dbReference type="Pfam" id="PF00171"/>
    </source>
</evidence>
<gene>
    <name evidence="7" type="ORF">FD17_GL000470</name>
</gene>